<dbReference type="AlphaFoldDB" id="A0A9D4QLV1"/>
<proteinExistence type="predicted"/>
<gene>
    <name evidence="1" type="ORF">DPMN_109115</name>
</gene>
<evidence type="ECO:0000313" key="2">
    <source>
        <dbReference type="Proteomes" id="UP000828390"/>
    </source>
</evidence>
<organism evidence="1 2">
    <name type="scientific">Dreissena polymorpha</name>
    <name type="common">Zebra mussel</name>
    <name type="synonym">Mytilus polymorpha</name>
    <dbReference type="NCBI Taxonomy" id="45954"/>
    <lineage>
        <taxon>Eukaryota</taxon>
        <taxon>Metazoa</taxon>
        <taxon>Spiralia</taxon>
        <taxon>Lophotrochozoa</taxon>
        <taxon>Mollusca</taxon>
        <taxon>Bivalvia</taxon>
        <taxon>Autobranchia</taxon>
        <taxon>Heteroconchia</taxon>
        <taxon>Euheterodonta</taxon>
        <taxon>Imparidentia</taxon>
        <taxon>Neoheterodontei</taxon>
        <taxon>Myida</taxon>
        <taxon>Dreissenoidea</taxon>
        <taxon>Dreissenidae</taxon>
        <taxon>Dreissena</taxon>
    </lineage>
</organism>
<name>A0A9D4QLV1_DREPO</name>
<sequence>MWMYGEVVPVDLSINLKEDQNQVAFNFIMALGWGMWTWMVRIDGVVLNDVQY</sequence>
<reference evidence="1" key="1">
    <citation type="journal article" date="2019" name="bioRxiv">
        <title>The Genome of the Zebra Mussel, Dreissena polymorpha: A Resource for Invasive Species Research.</title>
        <authorList>
            <person name="McCartney M.A."/>
            <person name="Auch B."/>
            <person name="Kono T."/>
            <person name="Mallez S."/>
            <person name="Zhang Y."/>
            <person name="Obille A."/>
            <person name="Becker A."/>
            <person name="Abrahante J.E."/>
            <person name="Garbe J."/>
            <person name="Badalamenti J.P."/>
            <person name="Herman A."/>
            <person name="Mangelson H."/>
            <person name="Liachko I."/>
            <person name="Sullivan S."/>
            <person name="Sone E.D."/>
            <person name="Koren S."/>
            <person name="Silverstein K.A.T."/>
            <person name="Beckman K.B."/>
            <person name="Gohl D.M."/>
        </authorList>
    </citation>
    <scope>NUCLEOTIDE SEQUENCE</scope>
    <source>
        <strain evidence="1">Duluth1</strain>
        <tissue evidence="1">Whole animal</tissue>
    </source>
</reference>
<reference evidence="1" key="2">
    <citation type="submission" date="2020-11" db="EMBL/GenBank/DDBJ databases">
        <authorList>
            <person name="McCartney M.A."/>
            <person name="Auch B."/>
            <person name="Kono T."/>
            <person name="Mallez S."/>
            <person name="Becker A."/>
            <person name="Gohl D.M."/>
            <person name="Silverstein K.A.T."/>
            <person name="Koren S."/>
            <person name="Bechman K.B."/>
            <person name="Herman A."/>
            <person name="Abrahante J.E."/>
            <person name="Garbe J."/>
        </authorList>
    </citation>
    <scope>NUCLEOTIDE SEQUENCE</scope>
    <source>
        <strain evidence="1">Duluth1</strain>
        <tissue evidence="1">Whole animal</tissue>
    </source>
</reference>
<accession>A0A9D4QLV1</accession>
<dbReference type="EMBL" id="JAIWYP010000004">
    <property type="protein sequence ID" value="KAH3835754.1"/>
    <property type="molecule type" value="Genomic_DNA"/>
</dbReference>
<dbReference type="Proteomes" id="UP000828390">
    <property type="component" value="Unassembled WGS sequence"/>
</dbReference>
<evidence type="ECO:0000313" key="1">
    <source>
        <dbReference type="EMBL" id="KAH3835754.1"/>
    </source>
</evidence>
<keyword evidence="2" id="KW-1185">Reference proteome</keyword>
<protein>
    <submittedName>
        <fullName evidence="1">Uncharacterized protein</fullName>
    </submittedName>
</protein>
<comment type="caution">
    <text evidence="1">The sequence shown here is derived from an EMBL/GenBank/DDBJ whole genome shotgun (WGS) entry which is preliminary data.</text>
</comment>